<reference evidence="8" key="2">
    <citation type="submission" date="2020-01" db="EMBL/GenBank/DDBJ databases">
        <authorList>
            <person name="Campanaro S."/>
        </authorList>
    </citation>
    <scope>NUCLEOTIDE SEQUENCE</scope>
    <source>
        <strain evidence="8">AS06rmzACSIP_7</strain>
    </source>
</reference>
<comment type="cofactor">
    <cofactor evidence="6">
        <name>[4Fe-4S] cluster</name>
        <dbReference type="ChEBI" id="CHEBI:49883"/>
    </cofactor>
    <text evidence="6">Binds 1 [4Fe-4S] cluster. The cluster is coordinated with 3 cysteines and an exchangeable S-adenosyl-L-methionine.</text>
</comment>
<dbReference type="InterPro" id="IPR058240">
    <property type="entry name" value="rSAM_sf"/>
</dbReference>
<evidence type="ECO:0000313" key="8">
    <source>
        <dbReference type="EMBL" id="NLW35222.1"/>
    </source>
</evidence>
<dbReference type="Pfam" id="PF08497">
    <property type="entry name" value="Radical_SAM_N"/>
    <property type="match status" value="1"/>
</dbReference>
<dbReference type="SFLD" id="SFLDS00029">
    <property type="entry name" value="Radical_SAM"/>
    <property type="match status" value="1"/>
</dbReference>
<feature type="binding site" evidence="6">
    <location>
        <position position="308"/>
    </location>
    <ligand>
        <name>[4Fe-4S] cluster</name>
        <dbReference type="ChEBI" id="CHEBI:49883"/>
        <note>4Fe-4S-S-AdoMet</note>
    </ligand>
</feature>
<dbReference type="PANTHER" id="PTHR32331">
    <property type="entry name" value="UPF0313 PROTEIN YGIQ"/>
    <property type="match status" value="1"/>
</dbReference>
<dbReference type="PROSITE" id="PS51918">
    <property type="entry name" value="RADICAL_SAM"/>
    <property type="match status" value="1"/>
</dbReference>
<organism evidence="8 9">
    <name type="scientific">Syntrophorhabdus aromaticivorans</name>
    <dbReference type="NCBI Taxonomy" id="328301"/>
    <lineage>
        <taxon>Bacteria</taxon>
        <taxon>Pseudomonadati</taxon>
        <taxon>Thermodesulfobacteriota</taxon>
        <taxon>Syntrophorhabdia</taxon>
        <taxon>Syntrophorhabdales</taxon>
        <taxon>Syntrophorhabdaceae</taxon>
        <taxon>Syntrophorhabdus</taxon>
    </lineage>
</organism>
<keyword evidence="3 6" id="KW-0479">Metal-binding</keyword>
<comment type="similarity">
    <text evidence="6">Belongs to the UPF0313 family.</text>
</comment>
<feature type="binding site" evidence="6">
    <location>
        <position position="304"/>
    </location>
    <ligand>
        <name>[4Fe-4S] cluster</name>
        <dbReference type="ChEBI" id="CHEBI:49883"/>
        <note>4Fe-4S-S-AdoMet</note>
    </ligand>
</feature>
<protein>
    <submittedName>
        <fullName evidence="8">YgiQ family radical SAM protein</fullName>
    </submittedName>
</protein>
<evidence type="ECO:0000256" key="6">
    <source>
        <dbReference type="HAMAP-Rule" id="MF_01251"/>
    </source>
</evidence>
<keyword evidence="2 6" id="KW-0949">S-adenosyl-L-methionine</keyword>
<feature type="binding site" evidence="6">
    <location>
        <position position="311"/>
    </location>
    <ligand>
        <name>[4Fe-4S] cluster</name>
        <dbReference type="ChEBI" id="CHEBI:49883"/>
        <note>4Fe-4S-S-AdoMet</note>
    </ligand>
</feature>
<dbReference type="InterPro" id="IPR022946">
    <property type="entry name" value="UPF0313"/>
</dbReference>
<dbReference type="InterPro" id="IPR024560">
    <property type="entry name" value="UPF0313_C"/>
</dbReference>
<dbReference type="PANTHER" id="PTHR32331:SF0">
    <property type="entry name" value="UPF0313 PROTEIN YGIQ"/>
    <property type="match status" value="1"/>
</dbReference>
<dbReference type="InterPro" id="IPR006638">
    <property type="entry name" value="Elp3/MiaA/NifB-like_rSAM"/>
</dbReference>
<comment type="caution">
    <text evidence="8">The sequence shown here is derived from an EMBL/GenBank/DDBJ whole genome shotgun (WGS) entry which is preliminary data.</text>
</comment>
<feature type="domain" description="Radical SAM core" evidence="7">
    <location>
        <begin position="290"/>
        <end position="561"/>
    </location>
</feature>
<dbReference type="NCBIfam" id="TIGR03904">
    <property type="entry name" value="SAM_YgiQ"/>
    <property type="match status" value="1"/>
</dbReference>
<dbReference type="SMART" id="SM00729">
    <property type="entry name" value="Elp3"/>
    <property type="match status" value="1"/>
</dbReference>
<dbReference type="SFLD" id="SFLDG01069">
    <property type="entry name" value="UPF0313"/>
    <property type="match status" value="1"/>
</dbReference>
<dbReference type="HAMAP" id="MF_01251">
    <property type="entry name" value="UPF0313"/>
    <property type="match status" value="1"/>
</dbReference>
<dbReference type="GO" id="GO:0003824">
    <property type="term" value="F:catalytic activity"/>
    <property type="evidence" value="ECO:0007669"/>
    <property type="project" value="InterPro"/>
</dbReference>
<keyword evidence="5 6" id="KW-0411">Iron-sulfur</keyword>
<reference evidence="8" key="1">
    <citation type="journal article" date="2020" name="Biotechnol. Biofuels">
        <title>New insights from the biogas microbiome by comprehensive genome-resolved metagenomics of nearly 1600 species originating from multiple anaerobic digesters.</title>
        <authorList>
            <person name="Campanaro S."/>
            <person name="Treu L."/>
            <person name="Rodriguez-R L.M."/>
            <person name="Kovalovszki A."/>
            <person name="Ziels R.M."/>
            <person name="Maus I."/>
            <person name="Zhu X."/>
            <person name="Kougias P.G."/>
            <person name="Basile A."/>
            <person name="Luo G."/>
            <person name="Schluter A."/>
            <person name="Konstantinidis K.T."/>
            <person name="Angelidaki I."/>
        </authorList>
    </citation>
    <scope>NUCLEOTIDE SEQUENCE</scope>
    <source>
        <strain evidence="8">AS06rmzACSIP_7</strain>
    </source>
</reference>
<evidence type="ECO:0000256" key="3">
    <source>
        <dbReference type="ARBA" id="ARBA00022723"/>
    </source>
</evidence>
<dbReference type="Proteomes" id="UP000777265">
    <property type="component" value="Unassembled WGS sequence"/>
</dbReference>
<name>A0A971S1G9_9BACT</name>
<dbReference type="GO" id="GO:0051539">
    <property type="term" value="F:4 iron, 4 sulfur cluster binding"/>
    <property type="evidence" value="ECO:0007669"/>
    <property type="project" value="UniProtKB-KW"/>
</dbReference>
<accession>A0A971S1G9</accession>
<dbReference type="InterPro" id="IPR023404">
    <property type="entry name" value="rSAM_horseshoe"/>
</dbReference>
<evidence type="ECO:0000256" key="1">
    <source>
        <dbReference type="ARBA" id="ARBA00022485"/>
    </source>
</evidence>
<keyword evidence="4 6" id="KW-0408">Iron</keyword>
<dbReference type="SFLD" id="SFLDG01082">
    <property type="entry name" value="B12-binding_domain_containing"/>
    <property type="match status" value="1"/>
</dbReference>
<evidence type="ECO:0000313" key="9">
    <source>
        <dbReference type="Proteomes" id="UP000777265"/>
    </source>
</evidence>
<dbReference type="EMBL" id="JAAYEE010000115">
    <property type="protein sequence ID" value="NLW35222.1"/>
    <property type="molecule type" value="Genomic_DNA"/>
</dbReference>
<evidence type="ECO:0000256" key="2">
    <source>
        <dbReference type="ARBA" id="ARBA00022691"/>
    </source>
</evidence>
<dbReference type="Pfam" id="PF11842">
    <property type="entry name" value="DUF3362"/>
    <property type="match status" value="1"/>
</dbReference>
<dbReference type="Gene3D" id="3.80.30.20">
    <property type="entry name" value="tm_1862 like domain"/>
    <property type="match status" value="1"/>
</dbReference>
<keyword evidence="1 6" id="KW-0004">4Fe-4S</keyword>
<evidence type="ECO:0000256" key="4">
    <source>
        <dbReference type="ARBA" id="ARBA00023004"/>
    </source>
</evidence>
<proteinExistence type="inferred from homology"/>
<dbReference type="InterPro" id="IPR013704">
    <property type="entry name" value="UPF0313_N"/>
</dbReference>
<dbReference type="SUPFAM" id="SSF102114">
    <property type="entry name" value="Radical SAM enzymes"/>
    <property type="match status" value="1"/>
</dbReference>
<evidence type="ECO:0000256" key="5">
    <source>
        <dbReference type="ARBA" id="ARBA00023014"/>
    </source>
</evidence>
<dbReference type="GO" id="GO:0005506">
    <property type="term" value="F:iron ion binding"/>
    <property type="evidence" value="ECO:0007669"/>
    <property type="project" value="UniProtKB-UniRule"/>
</dbReference>
<dbReference type="AlphaFoldDB" id="A0A971S1G9"/>
<dbReference type="InterPro" id="IPR007197">
    <property type="entry name" value="rSAM"/>
</dbReference>
<gene>
    <name evidence="8" type="ORF">GXY80_07050</name>
</gene>
<sequence>MLDFLPVTRDDLKKRGWDTPDVILITGDAYVDHPSYGTAVIGRVLESAGYRVGVIAQPDWKGTGDFTRLGRPRLFFGISAGNLDSMVANRTAMKKPRRKDEYSPGGRTGLRPDRAAIVYANRVREAFGDAVVVIGGIEASLRRLAHYDWWDNAVRRSVLLDARADILVYGMGERQILEIAGRLDRGDDLAGIRGTVIVRKDVASSVGHREIPSYEAVREDKDLFNAAFVETYRNQDPVRGRAIAQKHGDRFVIQFPPPIPMNSRELDRVYGLPFAKNPHPAYDKQGGIPGFETVKFSLVSHRGCCGECSFCSLSMHQGRAIQSRSRESILKEALALTERPDFKGTITDIGGPTVNLYGAQCRRWPTRGTCSSRHCLTPEKCKNLHLGYGDSVKLYTEVLGLPKVKHVFLESGFRHDLLTGTYAANYLEHVVAHHISGRMKVAPEHNAGHVLELMNKPDFAVYETFAKRFRETSRRIGKEQYLVNYFISGHPGCTLEDTLALSLYLMKRRIHPEQIQDFIPLPMTLSGCMYYTEKNPFTGETLYVSKTFRERKMHRALIQYRNPGSGEYVKEALRIVGKEELLHTMTCARRGR</sequence>
<evidence type="ECO:0000259" key="7">
    <source>
        <dbReference type="PROSITE" id="PS51918"/>
    </source>
</evidence>